<keyword evidence="8" id="KW-0963">Cytoplasm</keyword>
<keyword evidence="12" id="KW-1185">Reference proteome</keyword>
<dbReference type="InterPro" id="IPR001347">
    <property type="entry name" value="SIS_dom"/>
</dbReference>
<dbReference type="InterPro" id="IPR029055">
    <property type="entry name" value="Ntn_hydrolases_N"/>
</dbReference>
<evidence type="ECO:0000256" key="6">
    <source>
        <dbReference type="ARBA" id="ARBA00022737"/>
    </source>
</evidence>
<dbReference type="Gene3D" id="3.60.20.10">
    <property type="entry name" value="Glutamine Phosphoribosylpyrophosphate, subunit 1, domain 1"/>
    <property type="match status" value="1"/>
</dbReference>
<dbReference type="PROSITE" id="PS51464">
    <property type="entry name" value="SIS"/>
    <property type="match status" value="2"/>
</dbReference>
<evidence type="ECO:0000256" key="4">
    <source>
        <dbReference type="ARBA" id="ARBA00022576"/>
    </source>
</evidence>
<dbReference type="Gene3D" id="3.40.50.10490">
    <property type="entry name" value="Glucose-6-phosphate isomerase like protein, domain 1"/>
    <property type="match status" value="2"/>
</dbReference>
<keyword evidence="4 8" id="KW-0032">Aminotransferase</keyword>
<evidence type="ECO:0000256" key="7">
    <source>
        <dbReference type="ARBA" id="ARBA00022962"/>
    </source>
</evidence>
<dbReference type="InterPro" id="IPR005855">
    <property type="entry name" value="GFAT"/>
</dbReference>
<dbReference type="InterPro" id="IPR046348">
    <property type="entry name" value="SIS_dom_sf"/>
</dbReference>
<comment type="subunit">
    <text evidence="8">Homodimer.</text>
</comment>
<evidence type="ECO:0000313" key="12">
    <source>
        <dbReference type="Proteomes" id="UP001064933"/>
    </source>
</evidence>
<dbReference type="NCBIfam" id="NF001484">
    <property type="entry name" value="PRK00331.1"/>
    <property type="match status" value="1"/>
</dbReference>
<dbReference type="CDD" id="cd00714">
    <property type="entry name" value="GFAT"/>
    <property type="match status" value="1"/>
</dbReference>
<comment type="catalytic activity">
    <reaction evidence="1 8">
        <text>D-fructose 6-phosphate + L-glutamine = D-glucosamine 6-phosphate + L-glutamate</text>
        <dbReference type="Rhea" id="RHEA:13237"/>
        <dbReference type="ChEBI" id="CHEBI:29985"/>
        <dbReference type="ChEBI" id="CHEBI:58359"/>
        <dbReference type="ChEBI" id="CHEBI:58725"/>
        <dbReference type="ChEBI" id="CHEBI:61527"/>
        <dbReference type="EC" id="2.6.1.16"/>
    </reaction>
</comment>
<dbReference type="Proteomes" id="UP001064933">
    <property type="component" value="Chromosome"/>
</dbReference>
<evidence type="ECO:0000256" key="2">
    <source>
        <dbReference type="ARBA" id="ARBA00012916"/>
    </source>
</evidence>
<keyword evidence="7" id="KW-0315">Glutamine amidotransferase</keyword>
<dbReference type="CDD" id="cd05009">
    <property type="entry name" value="SIS_GlmS_GlmD_2"/>
    <property type="match status" value="1"/>
</dbReference>
<dbReference type="InterPro" id="IPR035466">
    <property type="entry name" value="GlmS/AgaS_SIS"/>
</dbReference>
<evidence type="ECO:0000256" key="1">
    <source>
        <dbReference type="ARBA" id="ARBA00001031"/>
    </source>
</evidence>
<dbReference type="InterPro" id="IPR017932">
    <property type="entry name" value="GATase_2_dom"/>
</dbReference>
<evidence type="ECO:0000259" key="9">
    <source>
        <dbReference type="PROSITE" id="PS51278"/>
    </source>
</evidence>
<evidence type="ECO:0000256" key="5">
    <source>
        <dbReference type="ARBA" id="ARBA00022679"/>
    </source>
</evidence>
<dbReference type="GO" id="GO:0004360">
    <property type="term" value="F:glutamine-fructose-6-phosphate transaminase (isomerizing) activity"/>
    <property type="evidence" value="ECO:0007669"/>
    <property type="project" value="UniProtKB-EC"/>
</dbReference>
<feature type="initiator methionine" description="Removed" evidence="8">
    <location>
        <position position="1"/>
    </location>
</feature>
<name>A0ABY6B1K5_9BURK</name>
<dbReference type="InterPro" id="IPR035490">
    <property type="entry name" value="GlmS/FrlB_SIS"/>
</dbReference>
<feature type="active site" description="Nucleophile; for GATase activity" evidence="8">
    <location>
        <position position="2"/>
    </location>
</feature>
<dbReference type="PANTHER" id="PTHR10937:SF0">
    <property type="entry name" value="GLUTAMINE--FRUCTOSE-6-PHOSPHATE TRANSAMINASE (ISOMERIZING)"/>
    <property type="match status" value="1"/>
</dbReference>
<comment type="subcellular location">
    <subcellularLocation>
        <location evidence="8">Cytoplasm</location>
    </subcellularLocation>
</comment>
<dbReference type="NCBIfam" id="TIGR01135">
    <property type="entry name" value="glmS"/>
    <property type="match status" value="1"/>
</dbReference>
<dbReference type="InterPro" id="IPR047084">
    <property type="entry name" value="GFAT_N"/>
</dbReference>
<accession>A0ABY6B1K5</accession>
<dbReference type="SUPFAM" id="SSF53697">
    <property type="entry name" value="SIS domain"/>
    <property type="match status" value="1"/>
</dbReference>
<evidence type="ECO:0000256" key="8">
    <source>
        <dbReference type="HAMAP-Rule" id="MF_00164"/>
    </source>
</evidence>
<feature type="domain" description="SIS" evidence="10">
    <location>
        <begin position="300"/>
        <end position="440"/>
    </location>
</feature>
<feature type="active site" description="For Fru-6P isomerization activity" evidence="8">
    <location>
        <position position="619"/>
    </location>
</feature>
<organism evidence="11 12">
    <name type="scientific">Roseateles amylovorans</name>
    <dbReference type="NCBI Taxonomy" id="2978473"/>
    <lineage>
        <taxon>Bacteria</taxon>
        <taxon>Pseudomonadati</taxon>
        <taxon>Pseudomonadota</taxon>
        <taxon>Betaproteobacteria</taxon>
        <taxon>Burkholderiales</taxon>
        <taxon>Sphaerotilaceae</taxon>
        <taxon>Roseateles</taxon>
    </lineage>
</organism>
<proteinExistence type="inferred from homology"/>
<evidence type="ECO:0000259" key="10">
    <source>
        <dbReference type="PROSITE" id="PS51464"/>
    </source>
</evidence>
<dbReference type="EMBL" id="CP104562">
    <property type="protein sequence ID" value="UXH79043.1"/>
    <property type="molecule type" value="Genomic_DNA"/>
</dbReference>
<reference evidence="11" key="1">
    <citation type="submission" date="2022-10" db="EMBL/GenBank/DDBJ databases">
        <title>Characterization and whole genome sequencing of a new Roseateles species, isolated from fresh water.</title>
        <authorList>
            <person name="Guliayeva D.Y."/>
            <person name="Akhremchuk A.E."/>
            <person name="Sikolenko M.A."/>
            <person name="Valentovich L.N."/>
            <person name="Sidarenka A.V."/>
        </authorList>
    </citation>
    <scope>NUCLEOTIDE SEQUENCE</scope>
    <source>
        <strain evidence="11">BIM B-1768</strain>
    </source>
</reference>
<feature type="domain" description="Glutamine amidotransferase type-2" evidence="9">
    <location>
        <begin position="2"/>
        <end position="230"/>
    </location>
</feature>
<dbReference type="Pfam" id="PF13522">
    <property type="entry name" value="GATase_6"/>
    <property type="match status" value="1"/>
</dbReference>
<protein>
    <recommendedName>
        <fullName evidence="3 8">Glutamine--fructose-6-phosphate aminotransferase [isomerizing]</fullName>
        <ecNumber evidence="2 8">2.6.1.16</ecNumber>
    </recommendedName>
    <alternativeName>
        <fullName evidence="8">D-fructose-6-phosphate amidotransferase</fullName>
    </alternativeName>
    <alternativeName>
        <fullName evidence="8">GFAT</fullName>
    </alternativeName>
    <alternativeName>
        <fullName evidence="8">Glucosamine-6-phosphate synthase</fullName>
    </alternativeName>
    <alternativeName>
        <fullName evidence="8">Hexosephosphate aminotransferase</fullName>
    </alternativeName>
    <alternativeName>
        <fullName evidence="8">L-glutamine--D-fructose-6-phosphate amidotransferase</fullName>
    </alternativeName>
</protein>
<keyword evidence="5 8" id="KW-0808">Transferase</keyword>
<evidence type="ECO:0000256" key="3">
    <source>
        <dbReference type="ARBA" id="ARBA00016090"/>
    </source>
</evidence>
<dbReference type="Pfam" id="PF01380">
    <property type="entry name" value="SIS"/>
    <property type="match status" value="2"/>
</dbReference>
<dbReference type="SUPFAM" id="SSF56235">
    <property type="entry name" value="N-terminal nucleophile aminohydrolases (Ntn hydrolases)"/>
    <property type="match status" value="1"/>
</dbReference>
<keyword evidence="6" id="KW-0677">Repeat</keyword>
<dbReference type="RefSeq" id="WP_261758863.1">
    <property type="nucleotide sequence ID" value="NZ_CP104562.2"/>
</dbReference>
<dbReference type="PROSITE" id="PS51278">
    <property type="entry name" value="GATASE_TYPE_2"/>
    <property type="match status" value="1"/>
</dbReference>
<dbReference type="PANTHER" id="PTHR10937">
    <property type="entry name" value="GLUCOSAMINE--FRUCTOSE-6-PHOSPHATE AMINOTRANSFERASE, ISOMERIZING"/>
    <property type="match status" value="1"/>
</dbReference>
<evidence type="ECO:0000313" key="11">
    <source>
        <dbReference type="EMBL" id="UXH79043.1"/>
    </source>
</evidence>
<dbReference type="HAMAP" id="MF_00164">
    <property type="entry name" value="GlmS"/>
    <property type="match status" value="1"/>
</dbReference>
<gene>
    <name evidence="8 11" type="primary">glmS</name>
    <name evidence="11" type="ORF">N4261_03655</name>
</gene>
<feature type="domain" description="SIS" evidence="10">
    <location>
        <begin position="473"/>
        <end position="614"/>
    </location>
</feature>
<sequence>MCGIVGAVSQKDIVPILIEGLKRLEYRGYDSCGVAVHQDGQLRRARSTSRVAELQALAAQDGVAAGTGIAHTRWATHGVPAVHNAHPHFSHGPGVDAPQGPGRVALVHNGIIENHDELRAELKGRGYVFLSQTDTEVIAHLVDLFYQGDLLEAVQQAIGRLKGAYAIAVFHRDEPHRVVGAREGSPLVLGVGRDEYVGAHFLASDAMALAGVTDQIVYLEEGDVVDLQLGRFWISSRDAATGRFQTVEREVRTVHAHSGAAELGPYRHYMQKEIFEQPVAIANTLDAVTSVTPELFGDGAYRVFKDIDSVLILACGTSFYAGSTAKYWLESIAKIPTSVEIASEYRYRDSVPNPRTLVVTISQSGETADTLAALKHARSLGMLHTLTVCNVATSAMVRECALSFITRAGAEIGVASTKAFTTQLVGLFLLTLALAQTRGHLTDEQEAEHLKALRHLPVAVQAVLALEPQVIAWSEEFARKENALFLGRGLHYPIALEGALKLKEISYIHAEAYPAGELKHGPLALVTAQMPVVTVAPNDTLLEKLKSNMQEVRARGGELFVFADGDTKIESEAGLHVIRMPEHYGALSPILHTVPLQLLAYHTACARGTDVDKPRNLAKSVTVE</sequence>
<dbReference type="CDD" id="cd05008">
    <property type="entry name" value="SIS_GlmS_GlmD_1"/>
    <property type="match status" value="1"/>
</dbReference>
<dbReference type="EC" id="2.6.1.16" evidence="2 8"/>
<comment type="function">
    <text evidence="8">Catalyzes the first step in hexosamine metabolism, converting fructose-6P into glucosamine-6P using glutamine as a nitrogen source.</text>
</comment>